<dbReference type="Proteomes" id="UP000006671">
    <property type="component" value="Unassembled WGS sequence"/>
</dbReference>
<dbReference type="InParanoid" id="D2VWS6"/>
<dbReference type="SUPFAM" id="SSF81383">
    <property type="entry name" value="F-box domain"/>
    <property type="match status" value="1"/>
</dbReference>
<name>D2VWS6_NAEGR</name>
<dbReference type="EMBL" id="GG738905">
    <property type="protein sequence ID" value="EFC38676.1"/>
    <property type="molecule type" value="Genomic_DNA"/>
</dbReference>
<dbReference type="PROSITE" id="PS50181">
    <property type="entry name" value="FBOX"/>
    <property type="match status" value="1"/>
</dbReference>
<dbReference type="OrthoDB" id="10307603at2759"/>
<proteinExistence type="predicted"/>
<evidence type="ECO:0000313" key="3">
    <source>
        <dbReference type="Proteomes" id="UP000006671"/>
    </source>
</evidence>
<dbReference type="GeneID" id="8858385"/>
<evidence type="ECO:0000313" key="2">
    <source>
        <dbReference type="EMBL" id="EFC38676.1"/>
    </source>
</evidence>
<evidence type="ECO:0000259" key="1">
    <source>
        <dbReference type="PROSITE" id="PS50181"/>
    </source>
</evidence>
<dbReference type="InterPro" id="IPR036047">
    <property type="entry name" value="F-box-like_dom_sf"/>
</dbReference>
<keyword evidence="3" id="KW-1185">Reference proteome</keyword>
<feature type="domain" description="F-box" evidence="1">
    <location>
        <begin position="61"/>
        <end position="119"/>
    </location>
</feature>
<dbReference type="VEuPathDB" id="AmoebaDB:NAEGRDRAFT_73487"/>
<dbReference type="AlphaFoldDB" id="D2VWS6"/>
<dbReference type="InterPro" id="IPR032675">
    <property type="entry name" value="LRR_dom_sf"/>
</dbReference>
<gene>
    <name evidence="2" type="ORF">NAEGRDRAFT_73487</name>
</gene>
<dbReference type="KEGG" id="ngr:NAEGRDRAFT_73487"/>
<sequence>MEDTIMMDLKITLVDRESYLYDISLSPPSSSQDYCCSSPSNELMMLEDEYYQHPDTIAHHDADFSCLPDELLMEIFSYLSPIPNYIRLRRLNKDWKVYFEKILTRQVSFHLAYSQWIDIASVSMHNLSETMKLLPNVEQVVVYNINNIEDCSLFRLFKKNFKKLKRIKFTNCIFRNCVWLVIPSLRKFEMSN</sequence>
<accession>D2VWS6</accession>
<dbReference type="RefSeq" id="XP_002671420.1">
    <property type="nucleotide sequence ID" value="XM_002671374.1"/>
</dbReference>
<dbReference type="InterPro" id="IPR001810">
    <property type="entry name" value="F-box_dom"/>
</dbReference>
<dbReference type="Gene3D" id="3.80.10.10">
    <property type="entry name" value="Ribonuclease Inhibitor"/>
    <property type="match status" value="1"/>
</dbReference>
<organism evidence="3">
    <name type="scientific">Naegleria gruberi</name>
    <name type="common">Amoeba</name>
    <dbReference type="NCBI Taxonomy" id="5762"/>
    <lineage>
        <taxon>Eukaryota</taxon>
        <taxon>Discoba</taxon>
        <taxon>Heterolobosea</taxon>
        <taxon>Tetramitia</taxon>
        <taxon>Eutetramitia</taxon>
        <taxon>Vahlkampfiidae</taxon>
        <taxon>Naegleria</taxon>
    </lineage>
</organism>
<reference evidence="2 3" key="1">
    <citation type="journal article" date="2010" name="Cell">
        <title>The genome of Naegleria gruberi illuminates early eukaryotic versatility.</title>
        <authorList>
            <person name="Fritz-Laylin L.K."/>
            <person name="Prochnik S.E."/>
            <person name="Ginger M.L."/>
            <person name="Dacks J.B."/>
            <person name="Carpenter M.L."/>
            <person name="Field M.C."/>
            <person name="Kuo A."/>
            <person name="Paredez A."/>
            <person name="Chapman J."/>
            <person name="Pham J."/>
            <person name="Shu S."/>
            <person name="Neupane R."/>
            <person name="Cipriano M."/>
            <person name="Mancuso J."/>
            <person name="Tu H."/>
            <person name="Salamov A."/>
            <person name="Lindquist E."/>
            <person name="Shapiro H."/>
            <person name="Lucas S."/>
            <person name="Grigoriev I.V."/>
            <person name="Cande W.Z."/>
            <person name="Fulton C."/>
            <person name="Rokhsar D.S."/>
            <person name="Dawson S.C."/>
        </authorList>
    </citation>
    <scope>NUCLEOTIDE SEQUENCE [LARGE SCALE GENOMIC DNA]</scope>
    <source>
        <strain evidence="2 3">NEG-M</strain>
    </source>
</reference>
<dbReference type="Pfam" id="PF00646">
    <property type="entry name" value="F-box"/>
    <property type="match status" value="1"/>
</dbReference>
<protein>
    <recommendedName>
        <fullName evidence="1">F-box domain-containing protein</fullName>
    </recommendedName>
</protein>